<evidence type="ECO:0000256" key="5">
    <source>
        <dbReference type="ARBA" id="ARBA00023172"/>
    </source>
</evidence>
<dbReference type="PROSITE" id="PS01007">
    <property type="entry name" value="TRANSPOSASE_MUTATOR"/>
    <property type="match status" value="1"/>
</dbReference>
<evidence type="ECO:0000256" key="2">
    <source>
        <dbReference type="ARBA" id="ARBA00010961"/>
    </source>
</evidence>
<accession>A0A179D3A3</accession>
<evidence type="ECO:0000256" key="3">
    <source>
        <dbReference type="ARBA" id="ARBA00022578"/>
    </source>
</evidence>
<evidence type="ECO:0000256" key="6">
    <source>
        <dbReference type="RuleBase" id="RU365089"/>
    </source>
</evidence>
<keyword evidence="6" id="KW-0814">Transposable element</keyword>
<reference evidence="7 8" key="1">
    <citation type="submission" date="2016-04" db="EMBL/GenBank/DDBJ databases">
        <title>Genome analysis of Thermosulfurimonas dismutans, the first thermophilic sulfur-disproportionating bacterium of the phylum Thermodesulfobacteria.</title>
        <authorList>
            <person name="Mardanov A.V."/>
            <person name="Beletsky A.V."/>
            <person name="Kadnikov V.V."/>
            <person name="Slobodkin A.I."/>
            <person name="Ravin N.V."/>
        </authorList>
    </citation>
    <scope>NUCLEOTIDE SEQUENCE [LARGE SCALE GENOMIC DNA]</scope>
    <source>
        <strain evidence="7 8">S95</strain>
    </source>
</reference>
<dbReference type="InterPro" id="IPR001207">
    <property type="entry name" value="Transposase_mutator"/>
</dbReference>
<name>A0A179D3A3_9BACT</name>
<dbReference type="PANTHER" id="PTHR33217:SF8">
    <property type="entry name" value="MUTATOR FAMILY TRANSPOSASE"/>
    <property type="match status" value="1"/>
</dbReference>
<evidence type="ECO:0000313" key="8">
    <source>
        <dbReference type="Proteomes" id="UP000078390"/>
    </source>
</evidence>
<dbReference type="AlphaFoldDB" id="A0A179D3A3"/>
<proteinExistence type="inferred from homology"/>
<keyword evidence="8" id="KW-1185">Reference proteome</keyword>
<dbReference type="RefSeq" id="WP_068670550.1">
    <property type="nucleotide sequence ID" value="NZ_LWLG01000009.1"/>
</dbReference>
<dbReference type="GO" id="GO:0004803">
    <property type="term" value="F:transposase activity"/>
    <property type="evidence" value="ECO:0007669"/>
    <property type="project" value="UniProtKB-UniRule"/>
</dbReference>
<dbReference type="OrthoDB" id="9779930at2"/>
<comment type="similarity">
    <text evidence="2 6">Belongs to the transposase mutator family.</text>
</comment>
<sequence>MSKIQKAPKPQEVQATIKEFTREFLGEVLEAELEEFLGYKKYERSDSDNYRNGYTPKSVKTTCGPIELLVPRDRKGEFEPQLIRKRQTMLDEIENQITALYAKGMSTRDIQEILSDMYGFDVSPSLISKITDRILPKIKEWQARPLKEKYFLLWIDCIFYNIREDGQVRKKAIYVVISIDLEGYKEILGFWIDGTESSRFWLGVLNDLKARGVRDVFIFSVDGLTGLDKAIEATFPKADIQRCVVHQIRNSLRYVSWKDKRELARDLKKVYGAPTLEVAEREFEDFSAKWGEKYPHVVKSWEANWEALTTFFRYPVEIRRVMYTTNIIESVNSKFRKATAGRRVFPTEESLLKCLYMAAMELERKWRRPIKDWPSIYAQLSILFEDRL</sequence>
<dbReference type="GO" id="GO:0006313">
    <property type="term" value="P:DNA transposition"/>
    <property type="evidence" value="ECO:0007669"/>
    <property type="project" value="UniProtKB-UniRule"/>
</dbReference>
<comment type="function">
    <text evidence="1 6">Required for the transposition of the insertion element.</text>
</comment>
<dbReference type="Proteomes" id="UP000078390">
    <property type="component" value="Unassembled WGS sequence"/>
</dbReference>
<comment type="caution">
    <text evidence="7">The sequence shown here is derived from an EMBL/GenBank/DDBJ whole genome shotgun (WGS) entry which is preliminary data.</text>
</comment>
<evidence type="ECO:0000313" key="7">
    <source>
        <dbReference type="EMBL" id="OAQ20547.1"/>
    </source>
</evidence>
<keyword evidence="5 6" id="KW-0233">DNA recombination</keyword>
<gene>
    <name evidence="7" type="ORF">TDIS_1316</name>
</gene>
<dbReference type="GO" id="GO:0003677">
    <property type="term" value="F:DNA binding"/>
    <property type="evidence" value="ECO:0007669"/>
    <property type="project" value="UniProtKB-UniRule"/>
</dbReference>
<organism evidence="7 8">
    <name type="scientific">Thermosulfurimonas dismutans</name>
    <dbReference type="NCBI Taxonomy" id="999894"/>
    <lineage>
        <taxon>Bacteria</taxon>
        <taxon>Pseudomonadati</taxon>
        <taxon>Thermodesulfobacteriota</taxon>
        <taxon>Thermodesulfobacteria</taxon>
        <taxon>Thermodesulfobacteriales</taxon>
        <taxon>Thermodesulfobacteriaceae</taxon>
        <taxon>Thermosulfurimonas</taxon>
    </lineage>
</organism>
<keyword evidence="3 6" id="KW-0815">Transposition</keyword>
<evidence type="ECO:0000256" key="1">
    <source>
        <dbReference type="ARBA" id="ARBA00002190"/>
    </source>
</evidence>
<dbReference type="PANTHER" id="PTHR33217">
    <property type="entry name" value="TRANSPOSASE FOR INSERTION SEQUENCE ELEMENT IS1081"/>
    <property type="match status" value="1"/>
</dbReference>
<keyword evidence="4 6" id="KW-0238">DNA-binding</keyword>
<evidence type="ECO:0000256" key="4">
    <source>
        <dbReference type="ARBA" id="ARBA00023125"/>
    </source>
</evidence>
<dbReference type="NCBIfam" id="NF033543">
    <property type="entry name" value="transpos_IS256"/>
    <property type="match status" value="1"/>
</dbReference>
<dbReference type="Pfam" id="PF00872">
    <property type="entry name" value="Transposase_mut"/>
    <property type="match status" value="1"/>
</dbReference>
<protein>
    <recommendedName>
        <fullName evidence="6">Mutator family transposase</fullName>
    </recommendedName>
</protein>
<dbReference type="EMBL" id="LWLG01000009">
    <property type="protein sequence ID" value="OAQ20547.1"/>
    <property type="molecule type" value="Genomic_DNA"/>
</dbReference>